<keyword evidence="3" id="KW-0747">Spliceosome</keyword>
<dbReference type="EMBL" id="KB320495">
    <property type="protein sequence ID" value="ELW70458.1"/>
    <property type="molecule type" value="Genomic_DNA"/>
</dbReference>
<dbReference type="GO" id="GO:0051028">
    <property type="term" value="P:mRNA transport"/>
    <property type="evidence" value="ECO:0007669"/>
    <property type="project" value="UniProtKB-KW"/>
</dbReference>
<keyword evidence="3" id="KW-0507">mRNA processing</keyword>
<dbReference type="PANTHER" id="PTHR12638">
    <property type="entry name" value="PROTEIN MAGO NASHI HOMOLOG"/>
    <property type="match status" value="1"/>
</dbReference>
<evidence type="ECO:0000256" key="2">
    <source>
        <dbReference type="ARBA" id="ARBA00009270"/>
    </source>
</evidence>
<evidence type="ECO:0000256" key="1">
    <source>
        <dbReference type="ARBA" id="ARBA00004123"/>
    </source>
</evidence>
<dbReference type="InterPro" id="IPR004023">
    <property type="entry name" value="Mago_nashi"/>
</dbReference>
<evidence type="ECO:0000313" key="7">
    <source>
        <dbReference type="Proteomes" id="UP000011518"/>
    </source>
</evidence>
<name>L9L6D3_TUPCH</name>
<protein>
    <submittedName>
        <fullName evidence="6">Protein mago nashi like protein 2</fullName>
    </submittedName>
</protein>
<evidence type="ECO:0000256" key="5">
    <source>
        <dbReference type="ARBA" id="ARBA00023242"/>
    </source>
</evidence>
<dbReference type="PANTHER" id="PTHR12638:SF0">
    <property type="entry name" value="MAGO HOMOLOG, EXON JUNCTION COMPLEX SUBUNIT-RELATED"/>
    <property type="match status" value="1"/>
</dbReference>
<reference evidence="7" key="1">
    <citation type="submission" date="2012-07" db="EMBL/GenBank/DDBJ databases">
        <title>Genome of the Chinese tree shrew, a rising model animal genetically related to primates.</title>
        <authorList>
            <person name="Zhang G."/>
            <person name="Fan Y."/>
            <person name="Yao Y."/>
            <person name="Huang Z."/>
        </authorList>
    </citation>
    <scope>NUCLEOTIDE SEQUENCE [LARGE SCALE GENOMIC DNA]</scope>
</reference>
<keyword evidence="4" id="KW-0813">Transport</keyword>
<dbReference type="SUPFAM" id="SSF89817">
    <property type="entry name" value="Mago nashi protein"/>
    <property type="match status" value="1"/>
</dbReference>
<organism evidence="6 7">
    <name type="scientific">Tupaia chinensis</name>
    <name type="common">Chinese tree shrew</name>
    <name type="synonym">Tupaia belangeri chinensis</name>
    <dbReference type="NCBI Taxonomy" id="246437"/>
    <lineage>
        <taxon>Eukaryota</taxon>
        <taxon>Metazoa</taxon>
        <taxon>Chordata</taxon>
        <taxon>Craniata</taxon>
        <taxon>Vertebrata</taxon>
        <taxon>Euteleostomi</taxon>
        <taxon>Mammalia</taxon>
        <taxon>Eutheria</taxon>
        <taxon>Euarchontoglires</taxon>
        <taxon>Scandentia</taxon>
        <taxon>Tupaiidae</taxon>
        <taxon>Tupaia</taxon>
    </lineage>
</organism>
<sequence length="124" mass="14418">MILATASWLRLGCCVTVFYSFVRHLKNLPFRGFLGTNMAMASDFFLRYHVGHKGKFGHKFLEFEFRPEGKLRYPNNSNSKNDVMIQKEACVHKSVMEELRRIIDDSELTEEDGALWPPPHRVGR</sequence>
<proteinExistence type="inferred from homology"/>
<keyword evidence="7" id="KW-1185">Reference proteome</keyword>
<evidence type="ECO:0000256" key="4">
    <source>
        <dbReference type="ARBA" id="ARBA00022816"/>
    </source>
</evidence>
<keyword evidence="5" id="KW-0539">Nucleus</keyword>
<dbReference type="GO" id="GO:0071013">
    <property type="term" value="C:catalytic step 2 spliceosome"/>
    <property type="evidence" value="ECO:0007669"/>
    <property type="project" value="TreeGrafter"/>
</dbReference>
<comment type="similarity">
    <text evidence="2">Belongs to the mago nashi family.</text>
</comment>
<evidence type="ECO:0000313" key="6">
    <source>
        <dbReference type="EMBL" id="ELW70458.1"/>
    </source>
</evidence>
<dbReference type="GO" id="GO:0035145">
    <property type="term" value="C:exon-exon junction complex"/>
    <property type="evidence" value="ECO:0007669"/>
    <property type="project" value="InterPro"/>
</dbReference>
<keyword evidence="4" id="KW-0509">mRNA transport</keyword>
<reference evidence="7" key="2">
    <citation type="journal article" date="2013" name="Nat. Commun.">
        <title>Genome of the Chinese tree shrew.</title>
        <authorList>
            <person name="Fan Y."/>
            <person name="Huang Z.Y."/>
            <person name="Cao C.C."/>
            <person name="Chen C.S."/>
            <person name="Chen Y.X."/>
            <person name="Fan D.D."/>
            <person name="He J."/>
            <person name="Hou H.L."/>
            <person name="Hu L."/>
            <person name="Hu X.T."/>
            <person name="Jiang X.T."/>
            <person name="Lai R."/>
            <person name="Lang Y.S."/>
            <person name="Liang B."/>
            <person name="Liao S.G."/>
            <person name="Mu D."/>
            <person name="Ma Y.Y."/>
            <person name="Niu Y.Y."/>
            <person name="Sun X.Q."/>
            <person name="Xia J.Q."/>
            <person name="Xiao J."/>
            <person name="Xiong Z.Q."/>
            <person name="Xu L."/>
            <person name="Yang L."/>
            <person name="Zhang Y."/>
            <person name="Zhao W."/>
            <person name="Zhao X.D."/>
            <person name="Zheng Y.T."/>
            <person name="Zhou J.M."/>
            <person name="Zhu Y.B."/>
            <person name="Zhang G.J."/>
            <person name="Wang J."/>
            <person name="Yao Y.G."/>
        </authorList>
    </citation>
    <scope>NUCLEOTIDE SEQUENCE [LARGE SCALE GENOMIC DNA]</scope>
</reference>
<dbReference type="InParanoid" id="L9L6D3"/>
<comment type="subcellular location">
    <subcellularLocation>
        <location evidence="1">Nucleus</location>
    </subcellularLocation>
</comment>
<dbReference type="InterPro" id="IPR036605">
    <property type="entry name" value="Mago_nashi_sf"/>
</dbReference>
<dbReference type="GO" id="GO:0008380">
    <property type="term" value="P:RNA splicing"/>
    <property type="evidence" value="ECO:0007669"/>
    <property type="project" value="InterPro"/>
</dbReference>
<accession>L9L6D3</accession>
<gene>
    <name evidence="6" type="ORF">TREES_T100019225</name>
</gene>
<dbReference type="AlphaFoldDB" id="L9L6D3"/>
<dbReference type="Pfam" id="PF02792">
    <property type="entry name" value="Mago_nashi"/>
    <property type="match status" value="1"/>
</dbReference>
<dbReference type="Proteomes" id="UP000011518">
    <property type="component" value="Unassembled WGS sequence"/>
</dbReference>
<keyword evidence="3" id="KW-0508">mRNA splicing</keyword>
<dbReference type="STRING" id="246437.L9L6D3"/>
<evidence type="ECO:0000256" key="3">
    <source>
        <dbReference type="ARBA" id="ARBA00022728"/>
    </source>
</evidence>
<dbReference type="Gene3D" id="3.30.1560.10">
    <property type="entry name" value="Mago nashi"/>
    <property type="match status" value="1"/>
</dbReference>